<dbReference type="Pfam" id="PF00534">
    <property type="entry name" value="Glycos_transf_1"/>
    <property type="match status" value="1"/>
</dbReference>
<reference evidence="3" key="1">
    <citation type="submission" date="2017-05" db="EMBL/GenBank/DDBJ databases">
        <authorList>
            <person name="Barney B.M."/>
        </authorList>
    </citation>
    <scope>NUCLEOTIDE SEQUENCE [LARGE SCALE GENOMIC DNA]</scope>
    <source>
        <strain evidence="3">PSBB022</strain>
    </source>
</reference>
<dbReference type="GO" id="GO:0016757">
    <property type="term" value="F:glycosyltransferase activity"/>
    <property type="evidence" value="ECO:0007669"/>
    <property type="project" value="InterPro"/>
</dbReference>
<accession>A0A266Q8N6</accession>
<sequence length="406" mass="45317">MMKNLARHIYRRIRAQLLQRMIPKSHASLPTKMDELCIEVIGFFHSISGIGESARLCAQQLAADGYRVHCTSVETFFRKPKILPWDWPTPATHPGDTPAINCRIYHLNPPMLPPVILQMGITQFKQTYNIGYWAWELEAIPDEWINALRYMNAIITPSHFTTRVIQRYTDSPVLTATHPVTCGATSSDIRTRLNIPAQAFVVSSIFSFGSAMERKNPLGLIAAFKAALAHKPDAYLILKANAGGDSPEKKQLLDAIAGHPTILLIDQQWSHADILGLIQCSDLYASLHRSEGFGLTLAEAMLLHTPVLTTAWSGNMDFCNADNSFLVPSKPIAVNSSHPEFSDFEQATWADADISVATQWLTDIYQDRRLLAAKKSCCAQQMQACIDRHKYQHALQHLVNSQGNSL</sequence>
<evidence type="ECO:0000259" key="1">
    <source>
        <dbReference type="Pfam" id="PF00534"/>
    </source>
</evidence>
<dbReference type="RefSeq" id="WP_094983967.1">
    <property type="nucleotide sequence ID" value="NZ_NHNI01000001.1"/>
</dbReference>
<evidence type="ECO:0000313" key="3">
    <source>
        <dbReference type="Proteomes" id="UP000216101"/>
    </source>
</evidence>
<evidence type="ECO:0000313" key="2">
    <source>
        <dbReference type="EMBL" id="OZY86257.1"/>
    </source>
</evidence>
<dbReference type="Gene3D" id="3.40.50.2000">
    <property type="entry name" value="Glycogen Phosphorylase B"/>
    <property type="match status" value="1"/>
</dbReference>
<dbReference type="CDD" id="cd03801">
    <property type="entry name" value="GT4_PimA-like"/>
    <property type="match status" value="1"/>
</dbReference>
<organism evidence="2 3">
    <name type="scientific">Cellvibrio mixtus</name>
    <dbReference type="NCBI Taxonomy" id="39650"/>
    <lineage>
        <taxon>Bacteria</taxon>
        <taxon>Pseudomonadati</taxon>
        <taxon>Pseudomonadota</taxon>
        <taxon>Gammaproteobacteria</taxon>
        <taxon>Cellvibrionales</taxon>
        <taxon>Cellvibrionaceae</taxon>
        <taxon>Cellvibrio</taxon>
    </lineage>
</organism>
<feature type="domain" description="Glycosyl transferase family 1" evidence="1">
    <location>
        <begin position="205"/>
        <end position="330"/>
    </location>
</feature>
<dbReference type="EMBL" id="NHNI01000001">
    <property type="protein sequence ID" value="OZY86257.1"/>
    <property type="molecule type" value="Genomic_DNA"/>
</dbReference>
<gene>
    <name evidence="2" type="ORF">CBP51_04305</name>
</gene>
<dbReference type="PANTHER" id="PTHR46656:SF3">
    <property type="entry name" value="PUTATIVE-RELATED"/>
    <property type="match status" value="1"/>
</dbReference>
<dbReference type="Proteomes" id="UP000216101">
    <property type="component" value="Unassembled WGS sequence"/>
</dbReference>
<keyword evidence="3" id="KW-1185">Reference proteome</keyword>
<proteinExistence type="predicted"/>
<name>A0A266Q8N6_9GAMM</name>
<dbReference type="InterPro" id="IPR001296">
    <property type="entry name" value="Glyco_trans_1"/>
</dbReference>
<protein>
    <recommendedName>
        <fullName evidence="1">Glycosyl transferase family 1 domain-containing protein</fullName>
    </recommendedName>
</protein>
<dbReference type="AlphaFoldDB" id="A0A266Q8N6"/>
<comment type="caution">
    <text evidence="2">The sequence shown here is derived from an EMBL/GenBank/DDBJ whole genome shotgun (WGS) entry which is preliminary data.</text>
</comment>
<dbReference type="SUPFAM" id="SSF53756">
    <property type="entry name" value="UDP-Glycosyltransferase/glycogen phosphorylase"/>
    <property type="match status" value="1"/>
</dbReference>
<dbReference type="PANTHER" id="PTHR46656">
    <property type="entry name" value="PUTATIVE-RELATED"/>
    <property type="match status" value="1"/>
</dbReference>